<dbReference type="InterPro" id="IPR036279">
    <property type="entry name" value="5-3_exonuclease_C_sf"/>
</dbReference>
<dbReference type="GO" id="GO:0006281">
    <property type="term" value="P:DNA repair"/>
    <property type="evidence" value="ECO:0007669"/>
    <property type="project" value="UniProtKB-KW"/>
</dbReference>
<keyword evidence="11" id="KW-0496">Mitochondrion</keyword>
<accession>A0A699ZHX0</accession>
<dbReference type="GO" id="GO:0006260">
    <property type="term" value="P:DNA replication"/>
    <property type="evidence" value="ECO:0007669"/>
    <property type="project" value="UniProtKB-KW"/>
</dbReference>
<feature type="region of interest" description="Disordered" evidence="15">
    <location>
        <begin position="128"/>
        <end position="175"/>
    </location>
</feature>
<comment type="caution">
    <text evidence="16">The sequence shown here is derived from an EMBL/GenBank/DDBJ whole genome shotgun (WGS) entry which is preliminary data.</text>
</comment>
<dbReference type="GO" id="GO:0017108">
    <property type="term" value="F:5'-flap endonuclease activity"/>
    <property type="evidence" value="ECO:0007669"/>
    <property type="project" value="TreeGrafter"/>
</dbReference>
<dbReference type="CDD" id="cd09907">
    <property type="entry name" value="H3TH_FEN1-Euk"/>
    <property type="match status" value="1"/>
</dbReference>
<name>A0A699ZHX0_HAELA</name>
<dbReference type="Gene3D" id="1.10.150.20">
    <property type="entry name" value="5' to 3' exonuclease, C-terminal subdomain"/>
    <property type="match status" value="1"/>
</dbReference>
<evidence type="ECO:0000256" key="11">
    <source>
        <dbReference type="ARBA" id="ARBA00023128"/>
    </source>
</evidence>
<keyword evidence="6 16" id="KW-0255">Endonuclease</keyword>
<evidence type="ECO:0000256" key="1">
    <source>
        <dbReference type="ARBA" id="ARBA00001946"/>
    </source>
</evidence>
<keyword evidence="9" id="KW-0269">Exonuclease</keyword>
<comment type="similarity">
    <text evidence="14">Belongs to the XPG/RAD2 endonuclease family. FEN1 subfamily.</text>
</comment>
<dbReference type="SUPFAM" id="SSF47807">
    <property type="entry name" value="5' to 3' exonuclease, C-terminal subdomain"/>
    <property type="match status" value="1"/>
</dbReference>
<dbReference type="SMART" id="SM00279">
    <property type="entry name" value="HhH2"/>
    <property type="match status" value="1"/>
</dbReference>
<keyword evidence="2" id="KW-0597">Phosphoprotein</keyword>
<dbReference type="Proteomes" id="UP000485058">
    <property type="component" value="Unassembled WGS sequence"/>
</dbReference>
<dbReference type="InterPro" id="IPR008918">
    <property type="entry name" value="HhH2"/>
</dbReference>
<keyword evidence="5" id="KW-0479">Metal-binding</keyword>
<evidence type="ECO:0000256" key="10">
    <source>
        <dbReference type="ARBA" id="ARBA00022842"/>
    </source>
</evidence>
<evidence type="ECO:0000256" key="12">
    <source>
        <dbReference type="ARBA" id="ARBA00023204"/>
    </source>
</evidence>
<dbReference type="GO" id="GO:0008409">
    <property type="term" value="F:5'-3' exonuclease activity"/>
    <property type="evidence" value="ECO:0007669"/>
    <property type="project" value="TreeGrafter"/>
</dbReference>
<dbReference type="FunFam" id="1.10.150.20:FF:000009">
    <property type="entry name" value="Flap endonuclease 1"/>
    <property type="match status" value="1"/>
</dbReference>
<keyword evidence="12" id="KW-0234">DNA repair</keyword>
<evidence type="ECO:0000256" key="6">
    <source>
        <dbReference type="ARBA" id="ARBA00022759"/>
    </source>
</evidence>
<evidence type="ECO:0000256" key="4">
    <source>
        <dbReference type="ARBA" id="ARBA00022722"/>
    </source>
</evidence>
<evidence type="ECO:0000313" key="17">
    <source>
        <dbReference type="Proteomes" id="UP000485058"/>
    </source>
</evidence>
<evidence type="ECO:0000256" key="9">
    <source>
        <dbReference type="ARBA" id="ARBA00022839"/>
    </source>
</evidence>
<evidence type="ECO:0000256" key="13">
    <source>
        <dbReference type="ARBA" id="ARBA00023242"/>
    </source>
</evidence>
<dbReference type="GO" id="GO:0046872">
    <property type="term" value="F:metal ion binding"/>
    <property type="evidence" value="ECO:0007669"/>
    <property type="project" value="UniProtKB-KW"/>
</dbReference>
<evidence type="ECO:0000256" key="14">
    <source>
        <dbReference type="ARBA" id="ARBA00034726"/>
    </source>
</evidence>
<dbReference type="AlphaFoldDB" id="A0A699ZHX0"/>
<dbReference type="GO" id="GO:0003677">
    <property type="term" value="F:DNA binding"/>
    <property type="evidence" value="ECO:0007669"/>
    <property type="project" value="InterPro"/>
</dbReference>
<keyword evidence="10" id="KW-0460">Magnesium</keyword>
<organism evidence="16 17">
    <name type="scientific">Haematococcus lacustris</name>
    <name type="common">Green alga</name>
    <name type="synonym">Haematococcus pluvialis</name>
    <dbReference type="NCBI Taxonomy" id="44745"/>
    <lineage>
        <taxon>Eukaryota</taxon>
        <taxon>Viridiplantae</taxon>
        <taxon>Chlorophyta</taxon>
        <taxon>core chlorophytes</taxon>
        <taxon>Chlorophyceae</taxon>
        <taxon>CS clade</taxon>
        <taxon>Chlamydomonadales</taxon>
        <taxon>Haematococcaceae</taxon>
        <taxon>Haematococcus</taxon>
    </lineage>
</organism>
<reference evidence="16 17" key="1">
    <citation type="submission" date="2020-02" db="EMBL/GenBank/DDBJ databases">
        <title>Draft genome sequence of Haematococcus lacustris strain NIES-144.</title>
        <authorList>
            <person name="Morimoto D."/>
            <person name="Nakagawa S."/>
            <person name="Yoshida T."/>
            <person name="Sawayama S."/>
        </authorList>
    </citation>
    <scope>NUCLEOTIDE SEQUENCE [LARGE SCALE GENOMIC DNA]</scope>
    <source>
        <strain evidence="16 17">NIES-144</strain>
    </source>
</reference>
<keyword evidence="7" id="KW-0227">DNA damage</keyword>
<evidence type="ECO:0000313" key="16">
    <source>
        <dbReference type="EMBL" id="GFH20740.1"/>
    </source>
</evidence>
<evidence type="ECO:0000256" key="7">
    <source>
        <dbReference type="ARBA" id="ARBA00022763"/>
    </source>
</evidence>
<keyword evidence="4" id="KW-0540">Nuclease</keyword>
<evidence type="ECO:0000256" key="3">
    <source>
        <dbReference type="ARBA" id="ARBA00022705"/>
    </source>
</evidence>
<keyword evidence="3" id="KW-0235">DNA replication</keyword>
<proteinExistence type="inferred from homology"/>
<evidence type="ECO:0000256" key="5">
    <source>
        <dbReference type="ARBA" id="ARBA00022723"/>
    </source>
</evidence>
<gene>
    <name evidence="16" type="ORF">HaLaN_17911</name>
</gene>
<keyword evidence="13" id="KW-0539">Nucleus</keyword>
<dbReference type="PANTHER" id="PTHR11081:SF9">
    <property type="entry name" value="FLAP ENDONUCLEASE 1"/>
    <property type="match status" value="1"/>
</dbReference>
<dbReference type="PANTHER" id="PTHR11081">
    <property type="entry name" value="FLAP ENDONUCLEASE FAMILY MEMBER"/>
    <property type="match status" value="1"/>
</dbReference>
<keyword evidence="17" id="KW-1185">Reference proteome</keyword>
<keyword evidence="8" id="KW-0378">Hydrolase</keyword>
<feature type="compositionally biased region" description="Polar residues" evidence="15">
    <location>
        <begin position="146"/>
        <end position="156"/>
    </location>
</feature>
<protein>
    <submittedName>
        <fullName evidence="16">Flap structure-specific endonuclease 1</fullName>
    </submittedName>
</protein>
<evidence type="ECO:0000256" key="15">
    <source>
        <dbReference type="SAM" id="MobiDB-lite"/>
    </source>
</evidence>
<dbReference type="EMBL" id="BLLF01001689">
    <property type="protein sequence ID" value="GFH20740.1"/>
    <property type="molecule type" value="Genomic_DNA"/>
</dbReference>
<evidence type="ECO:0000256" key="8">
    <source>
        <dbReference type="ARBA" id="ARBA00022801"/>
    </source>
</evidence>
<evidence type="ECO:0000256" key="2">
    <source>
        <dbReference type="ARBA" id="ARBA00022553"/>
    </source>
</evidence>
<dbReference type="InterPro" id="IPR006084">
    <property type="entry name" value="XPG/Rad2"/>
</dbReference>
<sequence>MEFDYSKALEGIKLTADQFIDFCILCGCDYATSIKGIGPVRALQLLQKHGSMDTLLAALDPAKYNVPEDWPHKESHEFFKNPEITPCETIPPLKWSEPDEEGLVAFLVGEKNFSEDRVRKTVAKIKASKGKANQGRMENFFAVQPKTPTDAKSASKTAADGKKGSTPGSKRKDGG</sequence>
<comment type="cofactor">
    <cofactor evidence="1">
        <name>Mg(2+)</name>
        <dbReference type="ChEBI" id="CHEBI:18420"/>
    </cofactor>
</comment>